<dbReference type="InterPro" id="IPR039426">
    <property type="entry name" value="TonB-dep_rcpt-like"/>
</dbReference>
<evidence type="ECO:0000256" key="8">
    <source>
        <dbReference type="PROSITE-ProRule" id="PRU01360"/>
    </source>
</evidence>
<evidence type="ECO:0000256" key="1">
    <source>
        <dbReference type="ARBA" id="ARBA00004571"/>
    </source>
</evidence>
<dbReference type="InterPro" id="IPR012910">
    <property type="entry name" value="Plug_dom"/>
</dbReference>
<comment type="caution">
    <text evidence="12">The sequence shown here is derived from an EMBL/GenBank/DDBJ whole genome shotgun (WGS) entry which is preliminary data.</text>
</comment>
<reference evidence="12 13" key="1">
    <citation type="journal article" date="2019" name="Environ. Microbiol.">
        <title>Species interactions and distinct microbial communities in high Arctic permafrost affected cryosols are associated with the CH4 and CO2 gas fluxes.</title>
        <authorList>
            <person name="Altshuler I."/>
            <person name="Hamel J."/>
            <person name="Turney S."/>
            <person name="Magnuson E."/>
            <person name="Levesque R."/>
            <person name="Greer C."/>
            <person name="Whyte L.G."/>
        </authorList>
    </citation>
    <scope>NUCLEOTIDE SEQUENCE [LARGE SCALE GENOMIC DNA]</scope>
    <source>
        <strain evidence="12 13">S9.2P</strain>
    </source>
</reference>
<keyword evidence="3 8" id="KW-1134">Transmembrane beta strand</keyword>
<dbReference type="PROSITE" id="PS52016">
    <property type="entry name" value="TONB_DEPENDENT_REC_3"/>
    <property type="match status" value="1"/>
</dbReference>
<protein>
    <submittedName>
        <fullName evidence="12">TonB-dependent receptor</fullName>
    </submittedName>
</protein>
<dbReference type="AlphaFoldDB" id="A0A502HFW2"/>
<evidence type="ECO:0000256" key="4">
    <source>
        <dbReference type="ARBA" id="ARBA00022692"/>
    </source>
</evidence>
<evidence type="ECO:0000256" key="3">
    <source>
        <dbReference type="ARBA" id="ARBA00022452"/>
    </source>
</evidence>
<dbReference type="SUPFAM" id="SSF49464">
    <property type="entry name" value="Carboxypeptidase regulatory domain-like"/>
    <property type="match status" value="1"/>
</dbReference>
<dbReference type="Gene3D" id="2.60.40.1120">
    <property type="entry name" value="Carboxypeptidase-like, regulatory domain"/>
    <property type="match status" value="1"/>
</dbReference>
<keyword evidence="5 9" id="KW-0798">TonB box</keyword>
<dbReference type="Pfam" id="PF13715">
    <property type="entry name" value="CarbopepD_reg_2"/>
    <property type="match status" value="1"/>
</dbReference>
<evidence type="ECO:0000259" key="11">
    <source>
        <dbReference type="Pfam" id="PF07715"/>
    </source>
</evidence>
<keyword evidence="4 8" id="KW-0812">Transmembrane</keyword>
<dbReference type="Gene3D" id="2.40.170.20">
    <property type="entry name" value="TonB-dependent receptor, beta-barrel domain"/>
    <property type="match status" value="1"/>
</dbReference>
<dbReference type="GO" id="GO:0009279">
    <property type="term" value="C:cell outer membrane"/>
    <property type="evidence" value="ECO:0007669"/>
    <property type="project" value="UniProtKB-SubCell"/>
</dbReference>
<evidence type="ECO:0000256" key="7">
    <source>
        <dbReference type="ARBA" id="ARBA00023237"/>
    </source>
</evidence>
<dbReference type="InterPro" id="IPR008969">
    <property type="entry name" value="CarboxyPept-like_regulatory"/>
</dbReference>
<dbReference type="OrthoDB" id="9758870at2"/>
<comment type="subcellular location">
    <subcellularLocation>
        <location evidence="1 8">Cell outer membrane</location>
        <topology evidence="1 8">Multi-pass membrane protein</topology>
    </subcellularLocation>
</comment>
<feature type="domain" description="TonB-dependent receptor-like beta-barrel" evidence="10">
    <location>
        <begin position="386"/>
        <end position="847"/>
    </location>
</feature>
<evidence type="ECO:0000313" key="12">
    <source>
        <dbReference type="EMBL" id="TPG72482.1"/>
    </source>
</evidence>
<keyword evidence="12" id="KW-0675">Receptor</keyword>
<evidence type="ECO:0000256" key="9">
    <source>
        <dbReference type="RuleBase" id="RU003357"/>
    </source>
</evidence>
<dbReference type="Pfam" id="PF07715">
    <property type="entry name" value="Plug"/>
    <property type="match status" value="1"/>
</dbReference>
<keyword evidence="2 8" id="KW-0813">Transport</keyword>
<gene>
    <name evidence="12" type="ORF">EAH73_00770</name>
</gene>
<keyword evidence="6 8" id="KW-0472">Membrane</keyword>
<comment type="similarity">
    <text evidence="8 9">Belongs to the TonB-dependent receptor family.</text>
</comment>
<dbReference type="InterPro" id="IPR037066">
    <property type="entry name" value="Plug_dom_sf"/>
</dbReference>
<evidence type="ECO:0000256" key="2">
    <source>
        <dbReference type="ARBA" id="ARBA00022448"/>
    </source>
</evidence>
<proteinExistence type="inferred from homology"/>
<sequence length="886" mass="97582">MSFAEFARRVAATTSYRLYFVPAETDSLRVTLAATGQPVPEVLRQVLGPTRLHFSIDADNRVYITAGETVQTQLPTNFFEAPAPALAPMATAPASPGRPASGAALAGRTAPGRVYDIGLGQAPANGKATLTGRVRDGQGESVVGALVYGELPDNGVSTDQFGAYTLTLPVGRQRLNVRSLGFKNATRQVQVYGSGRLDVELEVDVTSLKEVVVEAEKAKNLTSLRMGVAKLDIKDIKQIPTVFGETDILRVVLLLPGVKSIGEGNTGFSVRGGGADQNLVLYNGAVVYNPAHLFGFFSAFNADMLKSAELYKSAVPARYGGRLSSVLDVVTRDGNRKQFSGAGGIGLLTSRLTLEGPLAHGKGSWLVGGRTSYSNWLLRQLPNRNLNNSAAGFSDLSGHLAYDLNDRNSLYATGYFSQDRFRLATDTVYNYRNLAGSVKWKHTLSNKLYGVLTGTYSRYQYGLRSDRTATTASELGYNLNQGGLQADFTYFASAKHTVEAGASTILYRINPGQLTQVGDQSLVVNTTLAREQALESAVYVSDRFDVAPRLALEAGLRYSLFSALGPRDVLTYQPGLSRSEQTVTGSTRYGSGQALATYQGPEWRFSANYKLTENTALKASYNRTRQYIHQLTNTTVVSPTDNWKLSDGYILPQVADQLALGYYRNLRANSIEVSVEAYYKKLYNFLDYKDGATLLLNPHLETDVVNARGRAYGAEFLVRKTTGKLNGWLSYTYARSLVQVNTATDQVNSGNWYPSNYDKPHDVTLVGNYRFNRRVSASVNFNYSTGRPITLPLSQYYLNGVLRVFYSERNQYRVPDYYRVDLAFNLEGNHKIKKLAHGSWTLAIYNLLGRRNPYSIYFQAQQGQLNGYQLSIFGQPIPTVTYNFRF</sequence>
<accession>A0A502HFW2</accession>
<dbReference type="Proteomes" id="UP000317646">
    <property type="component" value="Unassembled WGS sequence"/>
</dbReference>
<evidence type="ECO:0000256" key="5">
    <source>
        <dbReference type="ARBA" id="ARBA00023077"/>
    </source>
</evidence>
<evidence type="ECO:0000259" key="10">
    <source>
        <dbReference type="Pfam" id="PF00593"/>
    </source>
</evidence>
<dbReference type="EMBL" id="RCYZ01000001">
    <property type="protein sequence ID" value="TPG72482.1"/>
    <property type="molecule type" value="Genomic_DNA"/>
</dbReference>
<dbReference type="InterPro" id="IPR036942">
    <property type="entry name" value="Beta-barrel_TonB_sf"/>
</dbReference>
<dbReference type="Gene3D" id="2.170.130.10">
    <property type="entry name" value="TonB-dependent receptor, plug domain"/>
    <property type="match status" value="1"/>
</dbReference>
<dbReference type="Pfam" id="PF00593">
    <property type="entry name" value="TonB_dep_Rec_b-barrel"/>
    <property type="match status" value="1"/>
</dbReference>
<evidence type="ECO:0000313" key="13">
    <source>
        <dbReference type="Proteomes" id="UP000317646"/>
    </source>
</evidence>
<keyword evidence="13" id="KW-1185">Reference proteome</keyword>
<evidence type="ECO:0000256" key="6">
    <source>
        <dbReference type="ARBA" id="ARBA00023136"/>
    </source>
</evidence>
<keyword evidence="7 8" id="KW-0998">Cell outer membrane</keyword>
<name>A0A502HFW2_9BACT</name>
<dbReference type="InterPro" id="IPR000531">
    <property type="entry name" value="Beta-barrel_TonB"/>
</dbReference>
<organism evidence="12 13">
    <name type="scientific">Hymenobacter nivis</name>
    <dbReference type="NCBI Taxonomy" id="1850093"/>
    <lineage>
        <taxon>Bacteria</taxon>
        <taxon>Pseudomonadati</taxon>
        <taxon>Bacteroidota</taxon>
        <taxon>Cytophagia</taxon>
        <taxon>Cytophagales</taxon>
        <taxon>Hymenobacteraceae</taxon>
        <taxon>Hymenobacter</taxon>
    </lineage>
</organism>
<dbReference type="SUPFAM" id="SSF56935">
    <property type="entry name" value="Porins"/>
    <property type="match status" value="1"/>
</dbReference>
<feature type="domain" description="TonB-dependent receptor plug" evidence="11">
    <location>
        <begin position="244"/>
        <end position="322"/>
    </location>
</feature>